<sequence>MSSLEIADFSVVAGAEDWLDEAVRIFRQTGFCIILNALSDERASEVLKGCQEAGRKILELDPERIGWCHDPGHYSFGSASQSGHMLYHEAWSLLLACEATFSAMHAILPDGFVFCGGGGDFVLAGTEKYQSLHADLGPGQVPPEYRVDDAPPQIAVNFIVQTMTEKNGPMRVIPGRKVIHGQQDIPPNFRQEPDRYKQSKLFPLPAGAAILRDLRLWHGGTPNSSEETCFLPSVEVFSAKYASFIFQKSEEKGWHWHLPSKARRCLPDSLFLQLPPVVQERCQEIRAASPVPTGFRDFTQPWLEKKGSNWEAPKEDSTAWRRAGFQGKGWRTWRGRAEWKPWSETRAHSDRQDLRGSASSISANLELLGRGDTASRIDFATLRAAVADVASVVAKSARVTLALVLLYRATQLWGALLAVFDRLVARTGRTLRTGLPRILARLALLRGRRGT</sequence>
<proteinExistence type="predicted"/>
<reference evidence="1" key="1">
    <citation type="submission" date="2021-02" db="EMBL/GenBank/DDBJ databases">
        <authorList>
            <person name="Dougan E. K."/>
            <person name="Rhodes N."/>
            <person name="Thang M."/>
            <person name="Chan C."/>
        </authorList>
    </citation>
    <scope>NUCLEOTIDE SEQUENCE</scope>
</reference>
<gene>
    <name evidence="1" type="primary">OLA1</name>
    <name evidence="1" type="ORF">SNEC2469_LOCUS7789</name>
</gene>
<dbReference type="InterPro" id="IPR008775">
    <property type="entry name" value="Phytyl_CoA_dOase-like"/>
</dbReference>
<dbReference type="EMBL" id="CAJNJA010013093">
    <property type="protein sequence ID" value="CAE7312820.1"/>
    <property type="molecule type" value="Genomic_DNA"/>
</dbReference>
<comment type="caution">
    <text evidence="1">The sequence shown here is derived from an EMBL/GenBank/DDBJ whole genome shotgun (WGS) entry which is preliminary data.</text>
</comment>
<keyword evidence="2" id="KW-1185">Reference proteome</keyword>
<protein>
    <submittedName>
        <fullName evidence="1">OLA1 protein</fullName>
    </submittedName>
</protein>
<dbReference type="AlphaFoldDB" id="A0A812NMP6"/>
<organism evidence="1 2">
    <name type="scientific">Symbiodinium necroappetens</name>
    <dbReference type="NCBI Taxonomy" id="1628268"/>
    <lineage>
        <taxon>Eukaryota</taxon>
        <taxon>Sar</taxon>
        <taxon>Alveolata</taxon>
        <taxon>Dinophyceae</taxon>
        <taxon>Suessiales</taxon>
        <taxon>Symbiodiniaceae</taxon>
        <taxon>Symbiodinium</taxon>
    </lineage>
</organism>
<dbReference type="OrthoDB" id="407832at2759"/>
<dbReference type="Pfam" id="PF05721">
    <property type="entry name" value="PhyH"/>
    <property type="match status" value="1"/>
</dbReference>
<dbReference type="SUPFAM" id="SSF51197">
    <property type="entry name" value="Clavaminate synthase-like"/>
    <property type="match status" value="1"/>
</dbReference>
<dbReference type="Gene3D" id="2.60.120.620">
    <property type="entry name" value="q2cbj1_9rhob like domain"/>
    <property type="match status" value="1"/>
</dbReference>
<evidence type="ECO:0000313" key="1">
    <source>
        <dbReference type="EMBL" id="CAE7312820.1"/>
    </source>
</evidence>
<dbReference type="Proteomes" id="UP000601435">
    <property type="component" value="Unassembled WGS sequence"/>
</dbReference>
<accession>A0A812NMP6</accession>
<evidence type="ECO:0000313" key="2">
    <source>
        <dbReference type="Proteomes" id="UP000601435"/>
    </source>
</evidence>
<name>A0A812NMP6_9DINO</name>